<keyword evidence="4 6" id="KW-1133">Transmembrane helix</keyword>
<feature type="compositionally biased region" description="Polar residues" evidence="7">
    <location>
        <begin position="1"/>
        <end position="10"/>
    </location>
</feature>
<evidence type="ECO:0000256" key="1">
    <source>
        <dbReference type="ARBA" id="ARBA00005500"/>
    </source>
</evidence>
<comment type="similarity">
    <text evidence="1 6">Belongs to the RAMP4 family.</text>
</comment>
<evidence type="ECO:0000256" key="4">
    <source>
        <dbReference type="ARBA" id="ARBA00022989"/>
    </source>
</evidence>
<comment type="caution">
    <text evidence="8">The sequence shown here is derived from an EMBL/GenBank/DDBJ whole genome shotgun (WGS) entry which is preliminary data.</text>
</comment>
<sequence length="73" mass="8353">MLIASQAQTLEQRRRNAKFAKDQEAKMGKSEDQLKKRTKEPTKSPISAFWLVILGFVVFGGLVFEVLSRFFGF</sequence>
<comment type="subcellular location">
    <subcellularLocation>
        <location evidence="6">Membrane</location>
        <topology evidence="6">Single-pass membrane protein</topology>
    </subcellularLocation>
    <subcellularLocation>
        <location evidence="6">Endoplasmic reticulum membrane</location>
        <topology evidence="6">Single-pass membrane protein</topology>
    </subcellularLocation>
</comment>
<keyword evidence="5 6" id="KW-0472">Membrane</keyword>
<reference evidence="8 9" key="1">
    <citation type="submission" date="2024-01" db="EMBL/GenBank/DDBJ databases">
        <title>Complete genome of Cladobotryum mycophilum ATHUM6906.</title>
        <authorList>
            <person name="Christinaki A.C."/>
            <person name="Myridakis A.I."/>
            <person name="Kouvelis V.N."/>
        </authorList>
    </citation>
    <scope>NUCLEOTIDE SEQUENCE [LARGE SCALE GENOMIC DNA]</scope>
    <source>
        <strain evidence="8 9">ATHUM6906</strain>
    </source>
</reference>
<evidence type="ECO:0000256" key="6">
    <source>
        <dbReference type="RuleBase" id="RU364120"/>
    </source>
</evidence>
<evidence type="ECO:0000256" key="3">
    <source>
        <dbReference type="ARBA" id="ARBA00022824"/>
    </source>
</evidence>
<gene>
    <name evidence="8" type="ORF">PT974_06622</name>
</gene>
<keyword evidence="2 6" id="KW-0812">Transmembrane</keyword>
<comment type="function">
    <text evidence="6">Interacts with target proteins during translocation into the lumen of the endoplasmic reticulum. Protects unfolded target proteins against degradation and facilitate correct glycosylation.</text>
</comment>
<dbReference type="InterPro" id="IPR010580">
    <property type="entry name" value="ER_stress-assoc"/>
</dbReference>
<evidence type="ECO:0000313" key="8">
    <source>
        <dbReference type="EMBL" id="KAK5993194.1"/>
    </source>
</evidence>
<protein>
    <recommendedName>
        <fullName evidence="6">Stress-associated endoplasmic reticulum protein</fullName>
    </recommendedName>
</protein>
<accession>A0ABR0SM50</accession>
<evidence type="ECO:0000256" key="5">
    <source>
        <dbReference type="ARBA" id="ARBA00023136"/>
    </source>
</evidence>
<evidence type="ECO:0000313" key="9">
    <source>
        <dbReference type="Proteomes" id="UP001338125"/>
    </source>
</evidence>
<evidence type="ECO:0000256" key="7">
    <source>
        <dbReference type="SAM" id="MobiDB-lite"/>
    </source>
</evidence>
<keyword evidence="3 6" id="KW-0256">Endoplasmic reticulum</keyword>
<dbReference type="EMBL" id="JAVFKD010000012">
    <property type="protein sequence ID" value="KAK5993194.1"/>
    <property type="molecule type" value="Genomic_DNA"/>
</dbReference>
<feature type="region of interest" description="Disordered" evidence="7">
    <location>
        <begin position="1"/>
        <end position="42"/>
    </location>
</feature>
<name>A0ABR0SM50_9HYPO</name>
<feature type="compositionally biased region" description="Basic and acidic residues" evidence="7">
    <location>
        <begin position="11"/>
        <end position="42"/>
    </location>
</feature>
<feature type="transmembrane region" description="Helical" evidence="6">
    <location>
        <begin position="48"/>
        <end position="67"/>
    </location>
</feature>
<proteinExistence type="inferred from homology"/>
<dbReference type="Proteomes" id="UP001338125">
    <property type="component" value="Unassembled WGS sequence"/>
</dbReference>
<keyword evidence="9" id="KW-1185">Reference proteome</keyword>
<evidence type="ECO:0000256" key="2">
    <source>
        <dbReference type="ARBA" id="ARBA00022692"/>
    </source>
</evidence>
<dbReference type="Pfam" id="PF06624">
    <property type="entry name" value="RAMP4"/>
    <property type="match status" value="1"/>
</dbReference>
<organism evidence="8 9">
    <name type="scientific">Cladobotryum mycophilum</name>
    <dbReference type="NCBI Taxonomy" id="491253"/>
    <lineage>
        <taxon>Eukaryota</taxon>
        <taxon>Fungi</taxon>
        <taxon>Dikarya</taxon>
        <taxon>Ascomycota</taxon>
        <taxon>Pezizomycotina</taxon>
        <taxon>Sordariomycetes</taxon>
        <taxon>Hypocreomycetidae</taxon>
        <taxon>Hypocreales</taxon>
        <taxon>Hypocreaceae</taxon>
        <taxon>Cladobotryum</taxon>
    </lineage>
</organism>